<dbReference type="EMBL" id="KK107197">
    <property type="protein sequence ID" value="EZA55635.1"/>
    <property type="molecule type" value="Genomic_DNA"/>
</dbReference>
<reference evidence="1 2" key="1">
    <citation type="journal article" date="2014" name="Curr. Biol.">
        <title>The genome of the clonal raider ant Cerapachys biroi.</title>
        <authorList>
            <person name="Oxley P.R."/>
            <person name="Ji L."/>
            <person name="Fetter-Pruneda I."/>
            <person name="McKenzie S.K."/>
            <person name="Li C."/>
            <person name="Hu H."/>
            <person name="Zhang G."/>
            <person name="Kronauer D.J."/>
        </authorList>
    </citation>
    <scope>NUCLEOTIDE SEQUENCE [LARGE SCALE GENOMIC DNA]</scope>
</reference>
<dbReference type="Proteomes" id="UP000053097">
    <property type="component" value="Unassembled WGS sequence"/>
</dbReference>
<evidence type="ECO:0000313" key="2">
    <source>
        <dbReference type="Proteomes" id="UP000053097"/>
    </source>
</evidence>
<accession>A0A026WI03</accession>
<proteinExistence type="predicted"/>
<protein>
    <submittedName>
        <fullName evidence="1">Uncharacterized protein</fullName>
    </submittedName>
</protein>
<gene>
    <name evidence="1" type="ORF">X777_04327</name>
</gene>
<evidence type="ECO:0000313" key="1">
    <source>
        <dbReference type="EMBL" id="EZA55635.1"/>
    </source>
</evidence>
<dbReference type="OMA" id="WEAKNIR"/>
<organism evidence="1 2">
    <name type="scientific">Ooceraea biroi</name>
    <name type="common">Clonal raider ant</name>
    <name type="synonym">Cerapachys biroi</name>
    <dbReference type="NCBI Taxonomy" id="2015173"/>
    <lineage>
        <taxon>Eukaryota</taxon>
        <taxon>Metazoa</taxon>
        <taxon>Ecdysozoa</taxon>
        <taxon>Arthropoda</taxon>
        <taxon>Hexapoda</taxon>
        <taxon>Insecta</taxon>
        <taxon>Pterygota</taxon>
        <taxon>Neoptera</taxon>
        <taxon>Endopterygota</taxon>
        <taxon>Hymenoptera</taxon>
        <taxon>Apocrita</taxon>
        <taxon>Aculeata</taxon>
        <taxon>Formicoidea</taxon>
        <taxon>Formicidae</taxon>
        <taxon>Dorylinae</taxon>
        <taxon>Ooceraea</taxon>
    </lineage>
</organism>
<dbReference type="AlphaFoldDB" id="A0A026WI03"/>
<keyword evidence="2" id="KW-1185">Reference proteome</keyword>
<name>A0A026WI03_OOCBI</name>
<sequence>MIRNYETTPGVSKKLVPKFRGPYEIKKTLGNDRYVVCDPPGFQNTQKSYEGVWEAKNIRPWLYSPSDCI</sequence>